<evidence type="ECO:0000256" key="1">
    <source>
        <dbReference type="SAM" id="SignalP"/>
    </source>
</evidence>
<evidence type="ECO:0008006" key="4">
    <source>
        <dbReference type="Google" id="ProtNLM"/>
    </source>
</evidence>
<dbReference type="RefSeq" id="WP_148697423.1">
    <property type="nucleotide sequence ID" value="NZ_CP017834.1"/>
</dbReference>
<evidence type="ECO:0000313" key="3">
    <source>
        <dbReference type="Proteomes" id="UP000184731"/>
    </source>
</evidence>
<dbReference type="Proteomes" id="UP000184731">
    <property type="component" value="Chromosome"/>
</dbReference>
<proteinExistence type="predicted"/>
<reference evidence="2 3" key="1">
    <citation type="submission" date="2016-10" db="EMBL/GenBank/DDBJ databases">
        <title>Silvanigrella aquatica sp. nov., isolated from a freshwater lake located in the Black Forest, Germany, description of Silvanigrellaceae fam. nov., Silvanigrellales ord. nov., reclassification of the order Bdellovibrionales in the class Oligoflexia, reclassification of the families Bacteriovoracaceae and Halobacteriovoraceae in the new order Bacteriovoracales ord. nov., and reclassification of the family Pseudobacteriovoracaceae in the order Oligoflexiales.</title>
        <authorList>
            <person name="Hahn M.W."/>
            <person name="Schmidt J."/>
            <person name="Koll U."/>
            <person name="Rohde M."/>
            <person name="Verbag S."/>
            <person name="Pitt A."/>
            <person name="Nakai R."/>
            <person name="Naganuma T."/>
            <person name="Lang E."/>
        </authorList>
    </citation>
    <scope>NUCLEOTIDE SEQUENCE [LARGE SCALE GENOMIC DNA]</scope>
    <source>
        <strain evidence="2 3">MWH-Nonnen-W8red</strain>
    </source>
</reference>
<sequence length="246" mass="27646">MIRIKKICLSLLAPLIFSSCITSVGKVNYNQYNMTNSIMKNSKNLNMRVQSTKRSFFWTSCEDLVQSVLDDLNEQTKEFGGNYIENIRFTTIDNPSTTTPVCETDWGWAIAYVAPVFGPWVKSASASGDLVYVDSLNTNLSTLKKKSSETEPIVKVFDECSKVVVGNSEKIVCGDSKDRVLQKWGTPSSVSPSSKQWCYKKCLIEFNEGKLSNYGGNCALDKIMNDSFNPKENRIIIQDNVKKICY</sequence>
<evidence type="ECO:0000313" key="2">
    <source>
        <dbReference type="EMBL" id="APJ03682.1"/>
    </source>
</evidence>
<dbReference type="PROSITE" id="PS51257">
    <property type="entry name" value="PROKAR_LIPOPROTEIN"/>
    <property type="match status" value="1"/>
</dbReference>
<feature type="signal peptide" evidence="1">
    <location>
        <begin position="1"/>
        <end position="24"/>
    </location>
</feature>
<protein>
    <recommendedName>
        <fullName evidence="4">Lipoprotein</fullName>
    </recommendedName>
</protein>
<organism evidence="2 3">
    <name type="scientific">Silvanigrella aquatica</name>
    <dbReference type="NCBI Taxonomy" id="1915309"/>
    <lineage>
        <taxon>Bacteria</taxon>
        <taxon>Pseudomonadati</taxon>
        <taxon>Bdellovibrionota</taxon>
        <taxon>Oligoflexia</taxon>
        <taxon>Silvanigrellales</taxon>
        <taxon>Silvanigrellaceae</taxon>
        <taxon>Silvanigrella</taxon>
    </lineage>
</organism>
<gene>
    <name evidence="2" type="ORF">AXG55_07095</name>
</gene>
<keyword evidence="1" id="KW-0732">Signal</keyword>
<keyword evidence="3" id="KW-1185">Reference proteome</keyword>
<accession>A0A1L4D0E3</accession>
<name>A0A1L4D0E3_9BACT</name>
<dbReference type="AlphaFoldDB" id="A0A1L4D0E3"/>
<dbReference type="EMBL" id="CP017834">
    <property type="protein sequence ID" value="APJ03682.1"/>
    <property type="molecule type" value="Genomic_DNA"/>
</dbReference>
<dbReference type="OrthoDB" id="7107862at2"/>
<feature type="chain" id="PRO_5013381089" description="Lipoprotein" evidence="1">
    <location>
        <begin position="25"/>
        <end position="246"/>
    </location>
</feature>
<dbReference type="KEGG" id="saqi:AXG55_07095"/>